<proteinExistence type="predicted"/>
<dbReference type="PANTHER" id="PTHR16133">
    <property type="entry name" value="SOLUTE CARRIER FAMILY 39 ZINC TRANSPORTER , MEMBER 9-RELATED"/>
    <property type="match status" value="1"/>
</dbReference>
<evidence type="ECO:0000256" key="1">
    <source>
        <dbReference type="ARBA" id="ARBA00004127"/>
    </source>
</evidence>
<gene>
    <name evidence="8" type="ORF">BpHYR1_008913</name>
</gene>
<feature type="transmembrane region" description="Helical" evidence="7">
    <location>
        <begin position="222"/>
        <end position="244"/>
    </location>
</feature>
<evidence type="ECO:0000256" key="7">
    <source>
        <dbReference type="SAM" id="Phobius"/>
    </source>
</evidence>
<feature type="transmembrane region" description="Helical" evidence="7">
    <location>
        <begin position="6"/>
        <end position="26"/>
    </location>
</feature>
<feature type="transmembrane region" description="Helical" evidence="7">
    <location>
        <begin position="321"/>
        <end position="339"/>
    </location>
</feature>
<keyword evidence="6 7" id="KW-0472">Membrane</keyword>
<feature type="transmembrane region" description="Helical" evidence="7">
    <location>
        <begin position="256"/>
        <end position="276"/>
    </location>
</feature>
<dbReference type="GO" id="GO:0046873">
    <property type="term" value="F:metal ion transmembrane transporter activity"/>
    <property type="evidence" value="ECO:0007669"/>
    <property type="project" value="InterPro"/>
</dbReference>
<keyword evidence="5" id="KW-0333">Golgi apparatus</keyword>
<organism evidence="8 9">
    <name type="scientific">Brachionus plicatilis</name>
    <name type="common">Marine rotifer</name>
    <name type="synonym">Brachionus muelleri</name>
    <dbReference type="NCBI Taxonomy" id="10195"/>
    <lineage>
        <taxon>Eukaryota</taxon>
        <taxon>Metazoa</taxon>
        <taxon>Spiralia</taxon>
        <taxon>Gnathifera</taxon>
        <taxon>Rotifera</taxon>
        <taxon>Eurotatoria</taxon>
        <taxon>Monogononta</taxon>
        <taxon>Pseudotrocha</taxon>
        <taxon>Ploima</taxon>
        <taxon>Brachionidae</taxon>
        <taxon>Brachionus</taxon>
    </lineage>
</organism>
<comment type="subcellular location">
    <subcellularLocation>
        <location evidence="1">Endomembrane system</location>
        <topology evidence="1">Multi-pass membrane protein</topology>
    </subcellularLocation>
    <subcellularLocation>
        <location evidence="2">Golgi apparatus membrane</location>
    </subcellularLocation>
</comment>
<dbReference type="GO" id="GO:0006829">
    <property type="term" value="P:zinc ion transport"/>
    <property type="evidence" value="ECO:0007669"/>
    <property type="project" value="InterPro"/>
</dbReference>
<feature type="transmembrane region" description="Helical" evidence="7">
    <location>
        <begin position="288"/>
        <end position="309"/>
    </location>
</feature>
<protein>
    <submittedName>
        <fullName evidence="8">Zinc transporter ZIP9 isoform X1</fullName>
    </submittedName>
</protein>
<dbReference type="GO" id="GO:0000139">
    <property type="term" value="C:Golgi membrane"/>
    <property type="evidence" value="ECO:0007669"/>
    <property type="project" value="UniProtKB-SubCell"/>
</dbReference>
<keyword evidence="3 7" id="KW-0812">Transmembrane</keyword>
<evidence type="ECO:0000313" key="9">
    <source>
        <dbReference type="Proteomes" id="UP000276133"/>
    </source>
</evidence>
<dbReference type="InterPro" id="IPR003689">
    <property type="entry name" value="ZIP"/>
</dbReference>
<dbReference type="InterPro" id="IPR045891">
    <property type="entry name" value="ZIP9"/>
</dbReference>
<dbReference type="OrthoDB" id="19859at2759"/>
<feature type="transmembrane region" description="Helical" evidence="7">
    <location>
        <begin position="190"/>
        <end position="216"/>
    </location>
</feature>
<evidence type="ECO:0000256" key="2">
    <source>
        <dbReference type="ARBA" id="ARBA00004394"/>
    </source>
</evidence>
<feature type="transmembrane region" description="Helical" evidence="7">
    <location>
        <begin position="151"/>
        <end position="169"/>
    </location>
</feature>
<sequence length="345" mass="37596">MEGVLMLIFLSIFMLIGSFVAGLVPLTLNLSESKMKQMTIIGAGLLIGTALAVIIPEGINTLYSNQKCLEPTHHEHKRFVDNDLAIFKEQLSYNTNLDKPIRFARNVIAKDESIKEHKEEANEQLKIKELSKISPLPNEKSHNHSSNSHSLVGLTLVLGFVFMLIVDQIGGKISHKTHQVLDNQALRNKISFSTTLGLVVHAAADGIALGAAAASSKTDVEMIVFIAIMLHKAPAALGLVSFLIHEGLDRAKVRKHLAIFAMAAPVMAVVTFILLKMNSDASVVSSDSTGLCMLFSAGTFLYVSTVHVLPEVQSHNDDRQFRTGEMLIFIVGALMPLFLSVGHSH</sequence>
<keyword evidence="9" id="KW-1185">Reference proteome</keyword>
<dbReference type="EMBL" id="REGN01003168">
    <property type="protein sequence ID" value="RNA24090.1"/>
    <property type="molecule type" value="Genomic_DNA"/>
</dbReference>
<evidence type="ECO:0000256" key="4">
    <source>
        <dbReference type="ARBA" id="ARBA00022989"/>
    </source>
</evidence>
<dbReference type="Proteomes" id="UP000276133">
    <property type="component" value="Unassembled WGS sequence"/>
</dbReference>
<evidence type="ECO:0000256" key="5">
    <source>
        <dbReference type="ARBA" id="ARBA00023034"/>
    </source>
</evidence>
<evidence type="ECO:0000256" key="3">
    <source>
        <dbReference type="ARBA" id="ARBA00022692"/>
    </source>
</evidence>
<dbReference type="Pfam" id="PF02535">
    <property type="entry name" value="Zip"/>
    <property type="match status" value="1"/>
</dbReference>
<accession>A0A3M7RL06</accession>
<evidence type="ECO:0000256" key="6">
    <source>
        <dbReference type="ARBA" id="ARBA00023136"/>
    </source>
</evidence>
<evidence type="ECO:0000313" key="8">
    <source>
        <dbReference type="EMBL" id="RNA24090.1"/>
    </source>
</evidence>
<name>A0A3M7RL06_BRAPC</name>
<dbReference type="PANTHER" id="PTHR16133:SF0">
    <property type="entry name" value="ZINC_IRON REGULATED TRANSPORTER-RELATED PROTEIN 102B, ISOFORM E"/>
    <property type="match status" value="1"/>
</dbReference>
<dbReference type="AlphaFoldDB" id="A0A3M7RL06"/>
<comment type="caution">
    <text evidence="8">The sequence shown here is derived from an EMBL/GenBank/DDBJ whole genome shotgun (WGS) entry which is preliminary data.</text>
</comment>
<keyword evidence="4 7" id="KW-1133">Transmembrane helix</keyword>
<feature type="transmembrane region" description="Helical" evidence="7">
    <location>
        <begin position="38"/>
        <end position="55"/>
    </location>
</feature>
<dbReference type="STRING" id="10195.A0A3M7RL06"/>
<reference evidence="8 9" key="1">
    <citation type="journal article" date="2018" name="Sci. Rep.">
        <title>Genomic signatures of local adaptation to the degree of environmental predictability in rotifers.</title>
        <authorList>
            <person name="Franch-Gras L."/>
            <person name="Hahn C."/>
            <person name="Garcia-Roger E.M."/>
            <person name="Carmona M.J."/>
            <person name="Serra M."/>
            <person name="Gomez A."/>
        </authorList>
    </citation>
    <scope>NUCLEOTIDE SEQUENCE [LARGE SCALE GENOMIC DNA]</scope>
    <source>
        <strain evidence="8">HYR1</strain>
    </source>
</reference>